<evidence type="ECO:0008006" key="5">
    <source>
        <dbReference type="Google" id="ProtNLM"/>
    </source>
</evidence>
<keyword evidence="2" id="KW-0732">Signal</keyword>
<keyword evidence="4" id="KW-1185">Reference proteome</keyword>
<gene>
    <name evidence="3" type="ORF">Pmani_010384</name>
</gene>
<evidence type="ECO:0000313" key="4">
    <source>
        <dbReference type="Proteomes" id="UP001292094"/>
    </source>
</evidence>
<organism evidence="3 4">
    <name type="scientific">Petrolisthes manimaculis</name>
    <dbReference type="NCBI Taxonomy" id="1843537"/>
    <lineage>
        <taxon>Eukaryota</taxon>
        <taxon>Metazoa</taxon>
        <taxon>Ecdysozoa</taxon>
        <taxon>Arthropoda</taxon>
        <taxon>Crustacea</taxon>
        <taxon>Multicrustacea</taxon>
        <taxon>Malacostraca</taxon>
        <taxon>Eumalacostraca</taxon>
        <taxon>Eucarida</taxon>
        <taxon>Decapoda</taxon>
        <taxon>Pleocyemata</taxon>
        <taxon>Anomura</taxon>
        <taxon>Galatheoidea</taxon>
        <taxon>Porcellanidae</taxon>
        <taxon>Petrolisthes</taxon>
    </lineage>
</organism>
<comment type="caution">
    <text evidence="3">The sequence shown here is derived from an EMBL/GenBank/DDBJ whole genome shotgun (WGS) entry which is preliminary data.</text>
</comment>
<dbReference type="AlphaFoldDB" id="A0AAE1Q266"/>
<dbReference type="EMBL" id="JAWZYT010000816">
    <property type="protein sequence ID" value="KAK4318593.1"/>
    <property type="molecule type" value="Genomic_DNA"/>
</dbReference>
<dbReference type="Proteomes" id="UP001292094">
    <property type="component" value="Unassembled WGS sequence"/>
</dbReference>
<evidence type="ECO:0000256" key="2">
    <source>
        <dbReference type="SAM" id="SignalP"/>
    </source>
</evidence>
<feature type="region of interest" description="Disordered" evidence="1">
    <location>
        <begin position="135"/>
        <end position="165"/>
    </location>
</feature>
<accession>A0AAE1Q266</accession>
<evidence type="ECO:0000313" key="3">
    <source>
        <dbReference type="EMBL" id="KAK4318593.1"/>
    </source>
</evidence>
<sequence length="165" mass="17503">MKVVKCVLVLVVVVVVVLMMPHDANTTKPNRNIRRTAQKKNKPFGELSELAKEIQQCGPRRVVQTDGSVENITTPCEPKNIKPIIVNRKGGSKTFCNTNKPDMVKGTDMVLAYLRDRKKKYKGSKITCFIQAVAASGGGSGRGGGSSGGSGGGGSKLAQAMPSLS</sequence>
<proteinExistence type="predicted"/>
<feature type="chain" id="PRO_5041944720" description="Secreted protein" evidence="2">
    <location>
        <begin position="27"/>
        <end position="165"/>
    </location>
</feature>
<feature type="compositionally biased region" description="Gly residues" evidence="1">
    <location>
        <begin position="136"/>
        <end position="155"/>
    </location>
</feature>
<evidence type="ECO:0000256" key="1">
    <source>
        <dbReference type="SAM" id="MobiDB-lite"/>
    </source>
</evidence>
<name>A0AAE1Q266_9EUCA</name>
<feature type="signal peptide" evidence="2">
    <location>
        <begin position="1"/>
        <end position="26"/>
    </location>
</feature>
<reference evidence="3" key="1">
    <citation type="submission" date="2023-11" db="EMBL/GenBank/DDBJ databases">
        <title>Genome assemblies of two species of porcelain crab, Petrolisthes cinctipes and Petrolisthes manimaculis (Anomura: Porcellanidae).</title>
        <authorList>
            <person name="Angst P."/>
        </authorList>
    </citation>
    <scope>NUCLEOTIDE SEQUENCE</scope>
    <source>
        <strain evidence="3">PB745_02</strain>
        <tissue evidence="3">Gill</tissue>
    </source>
</reference>
<protein>
    <recommendedName>
        <fullName evidence="5">Secreted protein</fullName>
    </recommendedName>
</protein>